<feature type="transmembrane region" description="Helical" evidence="2">
    <location>
        <begin position="291"/>
        <end position="315"/>
    </location>
</feature>
<evidence type="ECO:0000313" key="3">
    <source>
        <dbReference type="EMBL" id="QIW96138.1"/>
    </source>
</evidence>
<gene>
    <name evidence="3" type="ORF">AMS68_001656</name>
</gene>
<name>A0A6H0XND6_9PEZI</name>
<feature type="transmembrane region" description="Helical" evidence="2">
    <location>
        <begin position="230"/>
        <end position="251"/>
    </location>
</feature>
<dbReference type="Gene3D" id="1.10.287.920">
    <property type="entry name" value="Pheromone alpha factor receptor"/>
    <property type="match status" value="1"/>
</dbReference>
<feature type="transmembrane region" description="Helical" evidence="2">
    <location>
        <begin position="149"/>
        <end position="173"/>
    </location>
</feature>
<feature type="transmembrane region" description="Helical" evidence="2">
    <location>
        <begin position="96"/>
        <end position="115"/>
    </location>
</feature>
<dbReference type="Proteomes" id="UP000503462">
    <property type="component" value="Chromosome 1"/>
</dbReference>
<feature type="transmembrane region" description="Helical" evidence="2">
    <location>
        <begin position="61"/>
        <end position="84"/>
    </location>
</feature>
<dbReference type="OrthoDB" id="5402633at2759"/>
<feature type="compositionally biased region" description="Pro residues" evidence="1">
    <location>
        <begin position="405"/>
        <end position="420"/>
    </location>
</feature>
<keyword evidence="2" id="KW-0472">Membrane</keyword>
<feature type="transmembrane region" description="Helical" evidence="2">
    <location>
        <begin position="263"/>
        <end position="285"/>
    </location>
</feature>
<evidence type="ECO:0000256" key="2">
    <source>
        <dbReference type="SAM" id="Phobius"/>
    </source>
</evidence>
<proteinExistence type="predicted"/>
<protein>
    <submittedName>
        <fullName evidence="3">Uncharacterized protein</fullName>
    </submittedName>
</protein>
<organism evidence="3 4">
    <name type="scientific">Peltaster fructicola</name>
    <dbReference type="NCBI Taxonomy" id="286661"/>
    <lineage>
        <taxon>Eukaryota</taxon>
        <taxon>Fungi</taxon>
        <taxon>Dikarya</taxon>
        <taxon>Ascomycota</taxon>
        <taxon>Pezizomycotina</taxon>
        <taxon>Dothideomycetes</taxon>
        <taxon>Dothideomycetes incertae sedis</taxon>
        <taxon>Peltaster</taxon>
    </lineage>
</organism>
<evidence type="ECO:0000313" key="4">
    <source>
        <dbReference type="Proteomes" id="UP000503462"/>
    </source>
</evidence>
<dbReference type="GO" id="GO:0004932">
    <property type="term" value="F:mating-type factor pheromone receptor activity"/>
    <property type="evidence" value="ECO:0007669"/>
    <property type="project" value="InterPro"/>
</dbReference>
<keyword evidence="2" id="KW-0812">Transmembrane</keyword>
<feature type="transmembrane region" description="Helical" evidence="2">
    <location>
        <begin position="180"/>
        <end position="200"/>
    </location>
</feature>
<accession>A0A6H0XND6</accession>
<keyword evidence="4" id="KW-1185">Reference proteome</keyword>
<reference evidence="3 4" key="1">
    <citation type="journal article" date="2016" name="Sci. Rep.">
        <title>Peltaster fructicola genome reveals evolution from an invasive phytopathogen to an ectophytic parasite.</title>
        <authorList>
            <person name="Xu C."/>
            <person name="Chen H."/>
            <person name="Gleason M.L."/>
            <person name="Xu J.R."/>
            <person name="Liu H."/>
            <person name="Zhang R."/>
            <person name="Sun G."/>
        </authorList>
    </citation>
    <scope>NUCLEOTIDE SEQUENCE [LARGE SCALE GENOMIC DNA]</scope>
    <source>
        <strain evidence="3 4">LNHT1506</strain>
    </source>
</reference>
<feature type="region of interest" description="Disordered" evidence="1">
    <location>
        <begin position="405"/>
        <end position="447"/>
    </location>
</feature>
<feature type="compositionally biased region" description="Acidic residues" evidence="1">
    <location>
        <begin position="421"/>
        <end position="431"/>
    </location>
</feature>
<dbReference type="EMBL" id="CP051139">
    <property type="protein sequence ID" value="QIW96138.1"/>
    <property type="molecule type" value="Genomic_DNA"/>
</dbReference>
<keyword evidence="2" id="KW-1133">Transmembrane helix</keyword>
<sequence length="447" mass="48728">MDLAGYAPAFNDALTACYENSSAYLDTTDFDPMYQQFVLLDPNQRFVLINTSDIIDYESTLITSAAIFGAQFGAVLGILVVVVLLTTAEKRKTLPFIFNTSALVCDFVRCILQIVQLNSALNYFPVQALSIQDPPNATQIMAVSVADTLLTFLLFVSIELALIIQVHVICTAAAGRKQRLLVTCFTVVVGSVAIAFRLYLMALNIHGTITSNDTKASQDQLSRAQSMSNIASIISIALFSIVFCYKLYLAIKNRRRLGIRKFGYMEIIMIGGGMTLVVPTIFAILDYFVFLGAQFGSVVDTLVAISLPVTGIWAASNLNGTVFGDQHAAVMARPENPANRQPRRQVDSGRVSDTLVAPAGASLDGLRGDEHRFRSRHDLADDSSTTIDRYFTAGVAQGIELERLPLPPAPAMPRRLPPFPPEEDEEEDNEVASDALTSRGSRLINGV</sequence>
<dbReference type="Pfam" id="PF02116">
    <property type="entry name" value="STE2"/>
    <property type="match status" value="1"/>
</dbReference>
<dbReference type="GO" id="GO:0038038">
    <property type="term" value="C:G protein-coupled receptor homodimeric complex"/>
    <property type="evidence" value="ECO:0007669"/>
    <property type="project" value="TreeGrafter"/>
</dbReference>
<dbReference type="InterPro" id="IPR027458">
    <property type="entry name" value="STE2_TM1-TM2_sf"/>
</dbReference>
<evidence type="ECO:0000256" key="1">
    <source>
        <dbReference type="SAM" id="MobiDB-lite"/>
    </source>
</evidence>
<dbReference type="PANTHER" id="PTHR28009">
    <property type="entry name" value="PHEROMONE ALPHA FACTOR RECEPTOR"/>
    <property type="match status" value="1"/>
</dbReference>
<dbReference type="AlphaFoldDB" id="A0A6H0XND6"/>
<dbReference type="GO" id="GO:0000750">
    <property type="term" value="P:pheromone-dependent signal transduction involved in conjugation with cellular fusion"/>
    <property type="evidence" value="ECO:0007669"/>
    <property type="project" value="TreeGrafter"/>
</dbReference>
<dbReference type="PRINTS" id="PR00250">
    <property type="entry name" value="GPCRSTE2"/>
</dbReference>
<dbReference type="PANTHER" id="PTHR28009:SF1">
    <property type="entry name" value="PHEROMONE ALPHA FACTOR RECEPTOR"/>
    <property type="match status" value="1"/>
</dbReference>
<dbReference type="InterPro" id="IPR000366">
    <property type="entry name" value="GPCR_STE2"/>
</dbReference>